<dbReference type="GO" id="GO:0003352">
    <property type="term" value="P:regulation of cilium movement"/>
    <property type="evidence" value="ECO:0007669"/>
    <property type="project" value="TreeGrafter"/>
</dbReference>
<reference evidence="15 16" key="1">
    <citation type="submission" date="2019-09" db="EMBL/GenBank/DDBJ databases">
        <title>Bird 10,000 Genomes (B10K) Project - Family phase.</title>
        <authorList>
            <person name="Zhang G."/>
        </authorList>
    </citation>
    <scope>NUCLEOTIDE SEQUENCE [LARGE SCALE GENOMIC DNA]</scope>
    <source>
        <strain evidence="15">B10K-DU-003-42</strain>
        <tissue evidence="15">Mixed tissue sample</tissue>
    </source>
</reference>
<evidence type="ECO:0000256" key="6">
    <source>
        <dbReference type="ARBA" id="ARBA00023212"/>
    </source>
</evidence>
<organism evidence="15 16">
    <name type="scientific">Syrrhaptes paradoxus</name>
    <name type="common">Pallas's sandgrouse</name>
    <dbReference type="NCBI Taxonomy" id="302527"/>
    <lineage>
        <taxon>Eukaryota</taxon>
        <taxon>Metazoa</taxon>
        <taxon>Chordata</taxon>
        <taxon>Craniata</taxon>
        <taxon>Vertebrata</taxon>
        <taxon>Euteleostomi</taxon>
        <taxon>Archelosauria</taxon>
        <taxon>Archosauria</taxon>
        <taxon>Dinosauria</taxon>
        <taxon>Saurischia</taxon>
        <taxon>Theropoda</taxon>
        <taxon>Coelurosauria</taxon>
        <taxon>Aves</taxon>
        <taxon>Neognathae</taxon>
        <taxon>Neoaves</taxon>
        <taxon>Columbimorphae</taxon>
        <taxon>Pterocliformes</taxon>
        <taxon>Pteroclidae</taxon>
        <taxon>Syrrhaptes</taxon>
    </lineage>
</organism>
<gene>
    <name evidence="15" type="primary">Ccdc65_0</name>
    <name evidence="15" type="ORF">SYRPAR_R10280</name>
</gene>
<evidence type="ECO:0000256" key="3">
    <source>
        <dbReference type="ARBA" id="ARBA00022846"/>
    </source>
</evidence>
<evidence type="ECO:0000313" key="15">
    <source>
        <dbReference type="EMBL" id="NXT29137.1"/>
    </source>
</evidence>
<name>A0A7L3BB57_9AVES</name>
<sequence length="190" mass="21284">MPAKRRPRAATPMSVEDELLLLQSRALAEEEAAKRKREMLSRFLKAKLAQEERGSGLALRRLRAQWRAVLRQAKAAELRRDVEILSQTFGRVMDCKDSVIQVSAGLGGAGAAPEPTRDPPQSPQSLVRDLEEAEEQHGRALGSHLQNLDRLLELQRCRLACLEESFDAQLEALKMEFEAERYGEGRGPAE</sequence>
<evidence type="ECO:0000256" key="12">
    <source>
        <dbReference type="ARBA" id="ARBA00045865"/>
    </source>
</evidence>
<dbReference type="GO" id="GO:0005858">
    <property type="term" value="C:axonemal dynein complex"/>
    <property type="evidence" value="ECO:0007669"/>
    <property type="project" value="InterPro"/>
</dbReference>
<keyword evidence="16" id="KW-1185">Reference proteome</keyword>
<keyword evidence="2" id="KW-0963">Cytoplasm</keyword>
<comment type="function">
    <text evidence="12">Component of the nexin-dynein regulatory complex (N-DRC), a key regulator of ciliary/flagellar motility which maintains the alignment and integrity of the distal axoneme and regulates microtubule sliding in motile axonemes. Plays a critical role in the assembly of N-DRC and also stabilizes the assembly of multiple inner dynein arms and radial spokes. Coassembles with DRC1 to form a central scaffold needed for assembly of the N-DRC and its attachment to the outer doublet microtubules.</text>
</comment>
<dbReference type="Pfam" id="PF14772">
    <property type="entry name" value="NYD-SP28"/>
    <property type="match status" value="1"/>
</dbReference>
<evidence type="ECO:0000256" key="5">
    <source>
        <dbReference type="ARBA" id="ARBA00023069"/>
    </source>
</evidence>
<evidence type="ECO:0000256" key="8">
    <source>
        <dbReference type="ARBA" id="ARBA00037841"/>
    </source>
</evidence>
<keyword evidence="6" id="KW-0206">Cytoskeleton</keyword>
<feature type="domain" description="Dynein regulatory complex protein 1/2 N-terminal" evidence="14">
    <location>
        <begin position="25"/>
        <end position="101"/>
    </location>
</feature>
<comment type="similarity">
    <text evidence="9">Belongs to the DRC2 family.</text>
</comment>
<dbReference type="PANTHER" id="PTHR21625:SF0">
    <property type="entry name" value="DYNEIN REGULATORY COMPLEX SUBUNIT 2"/>
    <property type="match status" value="1"/>
</dbReference>
<dbReference type="InterPro" id="IPR039750">
    <property type="entry name" value="DRC1/DRC2"/>
</dbReference>
<feature type="non-terminal residue" evidence="15">
    <location>
        <position position="1"/>
    </location>
</feature>
<dbReference type="AlphaFoldDB" id="A0A7L3BB57"/>
<accession>A0A7L3BB57</accession>
<evidence type="ECO:0000256" key="4">
    <source>
        <dbReference type="ARBA" id="ARBA00023054"/>
    </source>
</evidence>
<evidence type="ECO:0000256" key="13">
    <source>
        <dbReference type="SAM" id="MobiDB-lite"/>
    </source>
</evidence>
<evidence type="ECO:0000313" key="16">
    <source>
        <dbReference type="Proteomes" id="UP000536260"/>
    </source>
</evidence>
<feature type="region of interest" description="Disordered" evidence="13">
    <location>
        <begin position="106"/>
        <end position="126"/>
    </location>
</feature>
<protein>
    <recommendedName>
        <fullName evidence="10">Dynein regulatory complex subunit 2</fullName>
    </recommendedName>
    <alternativeName>
        <fullName evidence="11">Coiled-coil domain-containing protein 65</fullName>
    </alternativeName>
</protein>
<keyword evidence="4" id="KW-0175">Coiled coil</keyword>
<dbReference type="Proteomes" id="UP000536260">
    <property type="component" value="Unassembled WGS sequence"/>
</dbReference>
<dbReference type="GO" id="GO:0060285">
    <property type="term" value="P:cilium-dependent cell motility"/>
    <property type="evidence" value="ECO:0007669"/>
    <property type="project" value="TreeGrafter"/>
</dbReference>
<keyword evidence="7" id="KW-0966">Cell projection</keyword>
<evidence type="ECO:0000256" key="2">
    <source>
        <dbReference type="ARBA" id="ARBA00022490"/>
    </source>
</evidence>
<evidence type="ECO:0000256" key="1">
    <source>
        <dbReference type="ARBA" id="ARBA00004611"/>
    </source>
</evidence>
<proteinExistence type="inferred from homology"/>
<dbReference type="GO" id="GO:0070286">
    <property type="term" value="P:axonemal dynein complex assembly"/>
    <property type="evidence" value="ECO:0007669"/>
    <property type="project" value="InterPro"/>
</dbReference>
<evidence type="ECO:0000259" key="14">
    <source>
        <dbReference type="Pfam" id="PF14772"/>
    </source>
</evidence>
<keyword evidence="5" id="KW-0969">Cilium</keyword>
<dbReference type="EMBL" id="VZTO01025597">
    <property type="protein sequence ID" value="NXT29137.1"/>
    <property type="molecule type" value="Genomic_DNA"/>
</dbReference>
<feature type="non-terminal residue" evidence="15">
    <location>
        <position position="190"/>
    </location>
</feature>
<evidence type="ECO:0000256" key="9">
    <source>
        <dbReference type="ARBA" id="ARBA00038424"/>
    </source>
</evidence>
<dbReference type="InterPro" id="IPR039505">
    <property type="entry name" value="DRC1/2_N"/>
</dbReference>
<evidence type="ECO:0000256" key="11">
    <source>
        <dbReference type="ARBA" id="ARBA00041517"/>
    </source>
</evidence>
<evidence type="ECO:0000256" key="7">
    <source>
        <dbReference type="ARBA" id="ARBA00023273"/>
    </source>
</evidence>
<comment type="caution">
    <text evidence="15">The sequence shown here is derived from an EMBL/GenBank/DDBJ whole genome shotgun (WGS) entry which is preliminary data.</text>
</comment>
<keyword evidence="3" id="KW-0282">Flagellum</keyword>
<dbReference type="PANTHER" id="PTHR21625">
    <property type="entry name" value="NYD-SP28 PROTEIN"/>
    <property type="match status" value="1"/>
</dbReference>
<evidence type="ECO:0000256" key="10">
    <source>
        <dbReference type="ARBA" id="ARBA00040899"/>
    </source>
</evidence>
<comment type="subcellular location">
    <subcellularLocation>
        <location evidence="1">Cytoplasm</location>
        <location evidence="1">Cytoskeleton</location>
        <location evidence="1">Flagellum axoneme</location>
    </subcellularLocation>
    <subcellularLocation>
        <location evidence="8">Cytoplasm</location>
        <location evidence="8">Cytoskeleton</location>
        <location evidence="8">Flagellum basal body</location>
    </subcellularLocation>
</comment>